<sequence>MDPLSRLPLECLQRILQILADKKNLAQLATLLRVNRYISLVTLPFLYRDPFKAVRDVYRGSKRSRALLRTLLSSTSVTNLHPALLFEFELNATSPEFDLPRLDYTHIMRNVDITPYQFRDCMQEGTSKSRIKETDYILERLDRIPPDYIDNSQGKKFLTWCCHQDIVFKELVWTFVSPILEQLETLSIPLSDITRYHQEIDRLPRLEHVHFILDVIYANTQGDELTKHMSQDNAMRAIVHFVEEHTRVFKGRLKGAKGASSETGIYLGNTITKEAQQQIYRLLPPIQQLQSISNNNWDHLLAHPLTTDLTDVEVIWGVKPEQWQHAAREGLQILPRCRSLKRLDTLALGKGAFAWAVQEKKRLTNFGSGSSGGSDGGQGSFSLDDNNATSAIRQVTLPPWSTS</sequence>
<gene>
    <name evidence="2" type="ORF">BG015_010714</name>
</gene>
<evidence type="ECO:0000256" key="1">
    <source>
        <dbReference type="SAM" id="MobiDB-lite"/>
    </source>
</evidence>
<evidence type="ECO:0008006" key="4">
    <source>
        <dbReference type="Google" id="ProtNLM"/>
    </source>
</evidence>
<evidence type="ECO:0000313" key="2">
    <source>
        <dbReference type="EMBL" id="KAF9147609.1"/>
    </source>
</evidence>
<feature type="region of interest" description="Disordered" evidence="1">
    <location>
        <begin position="367"/>
        <end position="387"/>
    </location>
</feature>
<dbReference type="Proteomes" id="UP000748756">
    <property type="component" value="Unassembled WGS sequence"/>
</dbReference>
<dbReference type="EMBL" id="JAAAUQ010000782">
    <property type="protein sequence ID" value="KAF9147609.1"/>
    <property type="molecule type" value="Genomic_DNA"/>
</dbReference>
<dbReference type="AlphaFoldDB" id="A0A9P5RWE0"/>
<protein>
    <recommendedName>
        <fullName evidence="4">F-box domain-containing protein</fullName>
    </recommendedName>
</protein>
<dbReference type="OrthoDB" id="2327826at2759"/>
<name>A0A9P5RWE0_9FUNG</name>
<accession>A0A9P5RWE0</accession>
<feature type="compositionally biased region" description="Gly residues" evidence="1">
    <location>
        <begin position="369"/>
        <end position="379"/>
    </location>
</feature>
<comment type="caution">
    <text evidence="2">The sequence shown here is derived from an EMBL/GenBank/DDBJ whole genome shotgun (WGS) entry which is preliminary data.</text>
</comment>
<reference evidence="2" key="1">
    <citation type="journal article" date="2020" name="Fungal Divers.">
        <title>Resolving the Mortierellaceae phylogeny through synthesis of multi-gene phylogenetics and phylogenomics.</title>
        <authorList>
            <person name="Vandepol N."/>
            <person name="Liber J."/>
            <person name="Desiro A."/>
            <person name="Na H."/>
            <person name="Kennedy M."/>
            <person name="Barry K."/>
            <person name="Grigoriev I.V."/>
            <person name="Miller A.N."/>
            <person name="O'Donnell K."/>
            <person name="Stajich J.E."/>
            <person name="Bonito G."/>
        </authorList>
    </citation>
    <scope>NUCLEOTIDE SEQUENCE</scope>
    <source>
        <strain evidence="2">NRRL 6426</strain>
    </source>
</reference>
<evidence type="ECO:0000313" key="3">
    <source>
        <dbReference type="Proteomes" id="UP000748756"/>
    </source>
</evidence>
<organism evidence="2 3">
    <name type="scientific">Linnemannia schmuckeri</name>
    <dbReference type="NCBI Taxonomy" id="64567"/>
    <lineage>
        <taxon>Eukaryota</taxon>
        <taxon>Fungi</taxon>
        <taxon>Fungi incertae sedis</taxon>
        <taxon>Mucoromycota</taxon>
        <taxon>Mortierellomycotina</taxon>
        <taxon>Mortierellomycetes</taxon>
        <taxon>Mortierellales</taxon>
        <taxon>Mortierellaceae</taxon>
        <taxon>Linnemannia</taxon>
    </lineage>
</organism>
<proteinExistence type="predicted"/>
<keyword evidence="3" id="KW-1185">Reference proteome</keyword>